<keyword evidence="1" id="KW-0808">Transferase</keyword>
<keyword evidence="1" id="KW-0489">Methyltransferase</keyword>
<reference evidence="2" key="1">
    <citation type="submission" date="2018-02" db="EMBL/GenBank/DDBJ databases">
        <authorList>
            <person name="Cohen D.B."/>
            <person name="Kent A.D."/>
        </authorList>
    </citation>
    <scope>NUCLEOTIDE SEQUENCE [LARGE SCALE GENOMIC DNA]</scope>
</reference>
<gene>
    <name evidence="1" type="primary">41</name>
    <name evidence="1" type="ORF">PBI_NESBITT_41</name>
</gene>
<dbReference type="Gene3D" id="3.40.50.150">
    <property type="entry name" value="Vaccinia Virus protein VP39"/>
    <property type="match status" value="1"/>
</dbReference>
<organism evidence="1 2">
    <name type="scientific">Streptomyces phage Nesbitt</name>
    <dbReference type="NCBI Taxonomy" id="2108133"/>
    <lineage>
        <taxon>Viruses</taxon>
        <taxon>Duplodnaviria</taxon>
        <taxon>Heunggongvirae</taxon>
        <taxon>Uroviricota</taxon>
        <taxon>Caudoviricetes</taxon>
        <taxon>Abbeymikolonvirus</taxon>
        <taxon>Abbeymikolonvirus abbeymikolon</taxon>
    </lineage>
</organism>
<dbReference type="SUPFAM" id="SSF53335">
    <property type="entry name" value="S-adenosyl-L-methionine-dependent methyltransferases"/>
    <property type="match status" value="1"/>
</dbReference>
<dbReference type="EMBL" id="MH001457">
    <property type="protein sequence ID" value="AVO22298.1"/>
    <property type="molecule type" value="Genomic_DNA"/>
</dbReference>
<protein>
    <submittedName>
        <fullName evidence="1">DNA methyltransferase</fullName>
    </submittedName>
</protein>
<name>A0A2P1JT18_9CAUD</name>
<evidence type="ECO:0000313" key="1">
    <source>
        <dbReference type="EMBL" id="AVO22298.1"/>
    </source>
</evidence>
<accession>A0A2P1JT18</accession>
<dbReference type="GO" id="GO:0008168">
    <property type="term" value="F:methyltransferase activity"/>
    <property type="evidence" value="ECO:0007669"/>
    <property type="project" value="UniProtKB-KW"/>
</dbReference>
<sequence>MSIRVLDLCCCAGGAGVGLRDAGADYVEGWDIVDRPRYPFAFRQGDALKVLRDATYLRTFDFIHASPPCQAKCTLTQGTNAKLAGRYVDLYPEFRDLMYASGVPGSIENPSSRPDMVLCGEMFGLGVIRHRKFELVNWSAPAPEHVKHRGPVRGWRHGVWRDGPYIAAYGNGGGKGTVTEMQDAMGIHWTDVREELTEAIPPAYTEYVLRQFLAA</sequence>
<dbReference type="Proteomes" id="UP000241032">
    <property type="component" value="Genome"/>
</dbReference>
<evidence type="ECO:0000313" key="2">
    <source>
        <dbReference type="Proteomes" id="UP000241032"/>
    </source>
</evidence>
<dbReference type="GO" id="GO:0032259">
    <property type="term" value="P:methylation"/>
    <property type="evidence" value="ECO:0007669"/>
    <property type="project" value="UniProtKB-KW"/>
</dbReference>
<proteinExistence type="predicted"/>
<dbReference type="InterPro" id="IPR029063">
    <property type="entry name" value="SAM-dependent_MTases_sf"/>
</dbReference>